<dbReference type="EMBL" id="MUHB01000032">
    <property type="protein sequence ID" value="OXA98994.1"/>
    <property type="molecule type" value="Genomic_DNA"/>
</dbReference>
<name>A0AB36NV97_9FLAO</name>
<keyword evidence="4" id="KW-1185">Reference proteome</keyword>
<evidence type="ECO:0000313" key="2">
    <source>
        <dbReference type="EMBL" id="OXA98994.1"/>
    </source>
</evidence>
<reference evidence="2 5" key="1">
    <citation type="submission" date="2016-11" db="EMBL/GenBank/DDBJ databases">
        <title>Whole genomes of Flavobacteriaceae.</title>
        <authorList>
            <person name="Stine C."/>
            <person name="Li C."/>
            <person name="Tadesse D."/>
        </authorList>
    </citation>
    <scope>NUCLEOTIDE SEQUENCE [LARGE SCALE GENOMIC DNA]</scope>
    <source>
        <strain evidence="2 5">ATCC 19366</strain>
    </source>
</reference>
<gene>
    <name evidence="2" type="ORF">B0A72_22880</name>
    <name evidence="3" type="ORF">SAMN05444387_4478</name>
</gene>
<evidence type="ECO:0000313" key="3">
    <source>
        <dbReference type="EMBL" id="SHN17859.1"/>
    </source>
</evidence>
<sequence length="230" mass="25327">MRKIKSIALLALLMSSSLFISCSNDSDNENTAEASTGDYWPTAVNNQWVLDQNGTESTMKIISSEKVNDDTYFKFNQFSLAQDGGEGSATAAIKKVKGDYYIKIADVIYNANGITGKTTGYEFIFFKDYLEVNKTWTGSYTQETSFDFPGVPVIKLNVNYTGTILEKGATATVNSVSYKDVIKFKFLMETKMEGQTASSVTVDYWVAKDVGIIKMTSGSTVSVLVSYSLK</sequence>
<dbReference type="PROSITE" id="PS51257">
    <property type="entry name" value="PROKAR_LIPOPROTEIN"/>
    <property type="match status" value="1"/>
</dbReference>
<feature type="chain" id="PRO_5044334609" description="Lipoprotein" evidence="1">
    <location>
        <begin position="21"/>
        <end position="230"/>
    </location>
</feature>
<feature type="signal peptide" evidence="1">
    <location>
        <begin position="1"/>
        <end position="20"/>
    </location>
</feature>
<proteinExistence type="predicted"/>
<dbReference type="Proteomes" id="UP000198431">
    <property type="component" value="Unassembled WGS sequence"/>
</dbReference>
<keyword evidence="1" id="KW-0732">Signal</keyword>
<evidence type="ECO:0008006" key="6">
    <source>
        <dbReference type="Google" id="ProtNLM"/>
    </source>
</evidence>
<dbReference type="Proteomes" id="UP000184216">
    <property type="component" value="Unassembled WGS sequence"/>
</dbReference>
<evidence type="ECO:0000313" key="4">
    <source>
        <dbReference type="Proteomes" id="UP000184216"/>
    </source>
</evidence>
<dbReference type="Gene3D" id="2.40.360.20">
    <property type="match status" value="1"/>
</dbReference>
<evidence type="ECO:0000313" key="5">
    <source>
        <dbReference type="Proteomes" id="UP000198431"/>
    </source>
</evidence>
<dbReference type="RefSeq" id="WP_073398103.1">
    <property type="nucleotide sequence ID" value="NZ_FRBX01000008.1"/>
</dbReference>
<dbReference type="EMBL" id="FRBX01000008">
    <property type="protein sequence ID" value="SHN17859.1"/>
    <property type="molecule type" value="Genomic_DNA"/>
</dbReference>
<comment type="caution">
    <text evidence="2">The sequence shown here is derived from an EMBL/GenBank/DDBJ whole genome shotgun (WGS) entry which is preliminary data.</text>
</comment>
<accession>A0AB36NV97</accession>
<dbReference type="AlphaFoldDB" id="A0AB36NV97"/>
<reference evidence="3 4" key="2">
    <citation type="submission" date="2016-11" db="EMBL/GenBank/DDBJ databases">
        <authorList>
            <person name="Varghese N."/>
            <person name="Submissions S."/>
        </authorList>
    </citation>
    <scope>NUCLEOTIDE SEQUENCE [LARGE SCALE GENOMIC DNA]</scope>
    <source>
        <strain evidence="3 4">DSM 6368</strain>
    </source>
</reference>
<protein>
    <recommendedName>
        <fullName evidence="6">Lipoprotein</fullName>
    </recommendedName>
</protein>
<organism evidence="2 5">
    <name type="scientific">Flavobacterium pectinovorum</name>
    <dbReference type="NCBI Taxonomy" id="29533"/>
    <lineage>
        <taxon>Bacteria</taxon>
        <taxon>Pseudomonadati</taxon>
        <taxon>Bacteroidota</taxon>
        <taxon>Flavobacteriia</taxon>
        <taxon>Flavobacteriales</taxon>
        <taxon>Flavobacteriaceae</taxon>
        <taxon>Flavobacterium</taxon>
    </lineage>
</organism>
<evidence type="ECO:0000256" key="1">
    <source>
        <dbReference type="SAM" id="SignalP"/>
    </source>
</evidence>